<evidence type="ECO:0000256" key="1">
    <source>
        <dbReference type="ARBA" id="ARBA00001947"/>
    </source>
</evidence>
<evidence type="ECO:0000313" key="8">
    <source>
        <dbReference type="Proteomes" id="UP000294847"/>
    </source>
</evidence>
<dbReference type="SUPFAM" id="SSF51735">
    <property type="entry name" value="NAD(P)-binding Rossmann-fold domains"/>
    <property type="match status" value="1"/>
</dbReference>
<dbReference type="InterPro" id="IPR011032">
    <property type="entry name" value="GroES-like_sf"/>
</dbReference>
<dbReference type="AlphaFoldDB" id="A0A4P7MYE2"/>
<dbReference type="Proteomes" id="UP000294847">
    <property type="component" value="Chromosome 1"/>
</dbReference>
<evidence type="ECO:0000256" key="4">
    <source>
        <dbReference type="ARBA" id="ARBA00022833"/>
    </source>
</evidence>
<dbReference type="Pfam" id="PF08240">
    <property type="entry name" value="ADH_N"/>
    <property type="match status" value="1"/>
</dbReference>
<reference evidence="7 8" key="1">
    <citation type="journal article" date="2019" name="Mol. Biol. Evol.">
        <title>Blast fungal genomes show frequent chromosomal changes, gene gains and losses, and effector gene turnover.</title>
        <authorList>
            <person name="Gomez Luciano L.B."/>
            <person name="Jason Tsai I."/>
            <person name="Chuma I."/>
            <person name="Tosa Y."/>
            <person name="Chen Y.H."/>
            <person name="Li J.Y."/>
            <person name="Li M.Y."/>
            <person name="Jade Lu M.Y."/>
            <person name="Nakayashiki H."/>
            <person name="Li W.H."/>
        </authorList>
    </citation>
    <scope>NUCLEOTIDE SEQUENCE [LARGE SCALE GENOMIC DNA]</scope>
    <source>
        <strain evidence="7">MZ5-1-6</strain>
    </source>
</reference>
<keyword evidence="5" id="KW-0560">Oxidoreductase</keyword>
<dbReference type="SUPFAM" id="SSF50129">
    <property type="entry name" value="GroES-like"/>
    <property type="match status" value="1"/>
</dbReference>
<proteinExistence type="inferred from homology"/>
<dbReference type="PANTHER" id="PTHR43350">
    <property type="entry name" value="NAD-DEPENDENT ALCOHOL DEHYDROGENASE"/>
    <property type="match status" value="1"/>
</dbReference>
<dbReference type="GO" id="GO:0016491">
    <property type="term" value="F:oxidoreductase activity"/>
    <property type="evidence" value="ECO:0007669"/>
    <property type="project" value="UniProtKB-KW"/>
</dbReference>
<organism evidence="7 8">
    <name type="scientific">Pyricularia oryzae</name>
    <name type="common">Rice blast fungus</name>
    <name type="synonym">Magnaporthe oryzae</name>
    <dbReference type="NCBI Taxonomy" id="318829"/>
    <lineage>
        <taxon>Eukaryota</taxon>
        <taxon>Fungi</taxon>
        <taxon>Dikarya</taxon>
        <taxon>Ascomycota</taxon>
        <taxon>Pezizomycotina</taxon>
        <taxon>Sordariomycetes</taxon>
        <taxon>Sordariomycetidae</taxon>
        <taxon>Magnaporthales</taxon>
        <taxon>Pyriculariaceae</taxon>
        <taxon>Pyricularia</taxon>
    </lineage>
</organism>
<evidence type="ECO:0000256" key="3">
    <source>
        <dbReference type="ARBA" id="ARBA00022723"/>
    </source>
</evidence>
<dbReference type="Gene3D" id="3.90.180.10">
    <property type="entry name" value="Medium-chain alcohol dehydrogenases, catalytic domain"/>
    <property type="match status" value="1"/>
</dbReference>
<evidence type="ECO:0000259" key="6">
    <source>
        <dbReference type="Pfam" id="PF08240"/>
    </source>
</evidence>
<comment type="similarity">
    <text evidence="2">Belongs to the zinc-containing alcohol dehydrogenase family.</text>
</comment>
<comment type="cofactor">
    <cofactor evidence="1">
        <name>Zn(2+)</name>
        <dbReference type="ChEBI" id="CHEBI:29105"/>
    </cofactor>
</comment>
<feature type="domain" description="Alcohol dehydrogenase-like N-terminal" evidence="6">
    <location>
        <begin position="108"/>
        <end position="221"/>
    </location>
</feature>
<keyword evidence="4" id="KW-0862">Zinc</keyword>
<dbReference type="InterPro" id="IPR013154">
    <property type="entry name" value="ADH-like_N"/>
</dbReference>
<dbReference type="Gene3D" id="3.40.50.720">
    <property type="entry name" value="NAD(P)-binding Rossmann-like Domain"/>
    <property type="match status" value="1"/>
</dbReference>
<name>A0A4P7MYE2_PYROR</name>
<evidence type="ECO:0000313" key="7">
    <source>
        <dbReference type="EMBL" id="QBZ55057.1"/>
    </source>
</evidence>
<evidence type="ECO:0000256" key="5">
    <source>
        <dbReference type="ARBA" id="ARBA00023002"/>
    </source>
</evidence>
<protein>
    <recommendedName>
        <fullName evidence="6">Alcohol dehydrogenase-like N-terminal domain-containing protein</fullName>
    </recommendedName>
</protein>
<dbReference type="PANTHER" id="PTHR43350:SF17">
    <property type="entry name" value="NAD-DEPENDENT ALCOHOL DEHYDROGENASE"/>
    <property type="match status" value="1"/>
</dbReference>
<keyword evidence="3" id="KW-0479">Metal-binding</keyword>
<dbReference type="InterPro" id="IPR036291">
    <property type="entry name" value="NAD(P)-bd_dom_sf"/>
</dbReference>
<sequence length="446" mass="47884">MPLSQYPYAEHHLHSISLSTRLLRMPVPIGAPDLIKFALPQIDDVTRGSTKITMPTTKRVSFVSLPETNTPKDAADEVPTQHRALVFTSTATGLELKTVPTPRNPQLGTALVRVEAATILSYQGGIYNGTRQYPQIASPHSGGYSGVGRIAAVGADATTLRVGQFVFADCDVRARDGDGWFLVGTQTACDAGARRVNDEVYRDGAFAEYFTVPLENCHPLDEPRLTRELGYSLADVAYMSYLLVAYGGLRDVGLEPGETVVIAPATGGFGGAGVLTALAMGARVVAMGRSEQELARLRAHAAAGYPGRNDMVETVRITDDEAGIAAQLGALGTIDAVLDFSPPEAEGSCYLRCAIRSLRPKGRVSLMGFSTDFADHAVVMNSLCLRGKVMYERDDVSRFVKLLERGLFPRGKDFVDTKVFRLDQANEALDAAAEHAGCGRSVVFAP</sequence>
<accession>A0A4P7MYE2</accession>
<evidence type="ECO:0000256" key="2">
    <source>
        <dbReference type="ARBA" id="ARBA00008072"/>
    </source>
</evidence>
<gene>
    <name evidence="7" type="ORF">PoMZ_10773</name>
</gene>
<dbReference type="EMBL" id="CP034204">
    <property type="protein sequence ID" value="QBZ55057.1"/>
    <property type="molecule type" value="Genomic_DNA"/>
</dbReference>
<dbReference type="GO" id="GO:0046872">
    <property type="term" value="F:metal ion binding"/>
    <property type="evidence" value="ECO:0007669"/>
    <property type="project" value="UniProtKB-KW"/>
</dbReference>